<dbReference type="EMBL" id="KI657760">
    <property type="protein sequence ID" value="ETN85300.1"/>
    <property type="molecule type" value="Genomic_DNA"/>
</dbReference>
<keyword evidence="3" id="KW-1185">Reference proteome</keyword>
<feature type="region of interest" description="Disordered" evidence="1">
    <location>
        <begin position="1"/>
        <end position="39"/>
    </location>
</feature>
<evidence type="ECO:0000313" key="2">
    <source>
        <dbReference type="EMBL" id="ETN85300.1"/>
    </source>
</evidence>
<dbReference type="AlphaFoldDB" id="W2TTA8"/>
<sequence length="131" mass="14884">MTQTTYEETRYLMEEREIRSGVGDKKKRRTDESKTLSKTAVNEQCKPLEPLRALTYGTKEGCSTVTGSPRNNCTVDGLKLHKENSLSPLKNPKMSMYKDTNECVALNCFAEQCTYVRFLVSSALTTREQLM</sequence>
<gene>
    <name evidence="2" type="ORF">NECAME_06460</name>
</gene>
<dbReference type="KEGG" id="nai:NECAME_06460"/>
<reference evidence="3" key="1">
    <citation type="journal article" date="2014" name="Nat. Genet.">
        <title>Genome of the human hookworm Necator americanus.</title>
        <authorList>
            <person name="Tang Y.T."/>
            <person name="Gao X."/>
            <person name="Rosa B.A."/>
            <person name="Abubucker S."/>
            <person name="Hallsworth-Pepin K."/>
            <person name="Martin J."/>
            <person name="Tyagi R."/>
            <person name="Heizer E."/>
            <person name="Zhang X."/>
            <person name="Bhonagiri-Palsikar V."/>
            <person name="Minx P."/>
            <person name="Warren W.C."/>
            <person name="Wang Q."/>
            <person name="Zhan B."/>
            <person name="Hotez P.J."/>
            <person name="Sternberg P.W."/>
            <person name="Dougall A."/>
            <person name="Gaze S.T."/>
            <person name="Mulvenna J."/>
            <person name="Sotillo J."/>
            <person name="Ranganathan S."/>
            <person name="Rabelo E.M."/>
            <person name="Wilson R.K."/>
            <person name="Felgner P.L."/>
            <person name="Bethony J."/>
            <person name="Hawdon J.M."/>
            <person name="Gasser R.B."/>
            <person name="Loukas A."/>
            <person name="Mitreva M."/>
        </authorList>
    </citation>
    <scope>NUCLEOTIDE SEQUENCE [LARGE SCALE GENOMIC DNA]</scope>
</reference>
<proteinExistence type="predicted"/>
<protein>
    <submittedName>
        <fullName evidence="2">Uncharacterized protein</fullName>
    </submittedName>
</protein>
<evidence type="ECO:0000313" key="3">
    <source>
        <dbReference type="Proteomes" id="UP000053676"/>
    </source>
</evidence>
<feature type="compositionally biased region" description="Basic and acidic residues" evidence="1">
    <location>
        <begin position="7"/>
        <end position="35"/>
    </location>
</feature>
<evidence type="ECO:0000256" key="1">
    <source>
        <dbReference type="SAM" id="MobiDB-lite"/>
    </source>
</evidence>
<name>W2TTA8_NECAM</name>
<accession>W2TTA8</accession>
<organism evidence="2 3">
    <name type="scientific">Necator americanus</name>
    <name type="common">Human hookworm</name>
    <dbReference type="NCBI Taxonomy" id="51031"/>
    <lineage>
        <taxon>Eukaryota</taxon>
        <taxon>Metazoa</taxon>
        <taxon>Ecdysozoa</taxon>
        <taxon>Nematoda</taxon>
        <taxon>Chromadorea</taxon>
        <taxon>Rhabditida</taxon>
        <taxon>Rhabditina</taxon>
        <taxon>Rhabditomorpha</taxon>
        <taxon>Strongyloidea</taxon>
        <taxon>Ancylostomatidae</taxon>
        <taxon>Bunostominae</taxon>
        <taxon>Necator</taxon>
    </lineage>
</organism>
<dbReference type="Proteomes" id="UP000053676">
    <property type="component" value="Unassembled WGS sequence"/>
</dbReference>